<evidence type="ECO:0000256" key="1">
    <source>
        <dbReference type="SAM" id="MobiDB-lite"/>
    </source>
</evidence>
<sequence length="260" mass="28450">MGSTFAPSLACLYMYHFEEQYILNYTNPFTINIKLWRRTAAPSLDEQAEGFGKFAHLAQLVPGTVISALYFLLQSQDYGAAASLRGFDAGFGGGVLQTRGRRCTPPPPRQAEAGSRCRGERSLSSVPRYSVTFHRPSPSHLRKWSSRSHGNRKLASLQPGRALDAARGHLQAPEQAEAAARRCWEAASAASLMTAGSGTQRAVPVARRRLAQPELLATPSAIGELLPPCPAQDCGHQVKHGDARRGWTEPRARRSRGNYR</sequence>
<feature type="region of interest" description="Disordered" evidence="1">
    <location>
        <begin position="98"/>
        <end position="121"/>
    </location>
</feature>
<feature type="compositionally biased region" description="Basic and acidic residues" evidence="1">
    <location>
        <begin position="239"/>
        <end position="252"/>
    </location>
</feature>
<dbReference type="Proteomes" id="UP001066276">
    <property type="component" value="Chromosome 9"/>
</dbReference>
<proteinExistence type="predicted"/>
<name>A0AAV7MI66_PLEWA</name>
<evidence type="ECO:0000313" key="2">
    <source>
        <dbReference type="EMBL" id="KAJ1103470.1"/>
    </source>
</evidence>
<accession>A0AAV7MI66</accession>
<evidence type="ECO:0000313" key="3">
    <source>
        <dbReference type="Proteomes" id="UP001066276"/>
    </source>
</evidence>
<dbReference type="AlphaFoldDB" id="A0AAV7MI66"/>
<gene>
    <name evidence="2" type="ORF">NDU88_000893</name>
</gene>
<organism evidence="2 3">
    <name type="scientific">Pleurodeles waltl</name>
    <name type="common">Iberian ribbed newt</name>
    <dbReference type="NCBI Taxonomy" id="8319"/>
    <lineage>
        <taxon>Eukaryota</taxon>
        <taxon>Metazoa</taxon>
        <taxon>Chordata</taxon>
        <taxon>Craniata</taxon>
        <taxon>Vertebrata</taxon>
        <taxon>Euteleostomi</taxon>
        <taxon>Amphibia</taxon>
        <taxon>Batrachia</taxon>
        <taxon>Caudata</taxon>
        <taxon>Salamandroidea</taxon>
        <taxon>Salamandridae</taxon>
        <taxon>Pleurodelinae</taxon>
        <taxon>Pleurodeles</taxon>
    </lineage>
</organism>
<reference evidence="2" key="1">
    <citation type="journal article" date="2022" name="bioRxiv">
        <title>Sequencing and chromosome-scale assembly of the giantPleurodeles waltlgenome.</title>
        <authorList>
            <person name="Brown T."/>
            <person name="Elewa A."/>
            <person name="Iarovenko S."/>
            <person name="Subramanian E."/>
            <person name="Araus A.J."/>
            <person name="Petzold A."/>
            <person name="Susuki M."/>
            <person name="Suzuki K.-i.T."/>
            <person name="Hayashi T."/>
            <person name="Toyoda A."/>
            <person name="Oliveira C."/>
            <person name="Osipova E."/>
            <person name="Leigh N.D."/>
            <person name="Simon A."/>
            <person name="Yun M.H."/>
        </authorList>
    </citation>
    <scope>NUCLEOTIDE SEQUENCE</scope>
    <source>
        <strain evidence="2">20211129_DDA</strain>
        <tissue evidence="2">Liver</tissue>
    </source>
</reference>
<dbReference type="EMBL" id="JANPWB010000013">
    <property type="protein sequence ID" value="KAJ1103470.1"/>
    <property type="molecule type" value="Genomic_DNA"/>
</dbReference>
<keyword evidence="3" id="KW-1185">Reference proteome</keyword>
<comment type="caution">
    <text evidence="2">The sequence shown here is derived from an EMBL/GenBank/DDBJ whole genome shotgun (WGS) entry which is preliminary data.</text>
</comment>
<protein>
    <submittedName>
        <fullName evidence="2">Uncharacterized protein</fullName>
    </submittedName>
</protein>
<feature type="region of interest" description="Disordered" evidence="1">
    <location>
        <begin position="234"/>
        <end position="260"/>
    </location>
</feature>